<dbReference type="Proteomes" id="UP001303115">
    <property type="component" value="Unassembled WGS sequence"/>
</dbReference>
<feature type="compositionally biased region" description="Acidic residues" evidence="2">
    <location>
        <begin position="756"/>
        <end position="787"/>
    </location>
</feature>
<feature type="compositionally biased region" description="Low complexity" evidence="2">
    <location>
        <begin position="288"/>
        <end position="314"/>
    </location>
</feature>
<feature type="compositionally biased region" description="Basic and acidic residues" evidence="2">
    <location>
        <begin position="315"/>
        <end position="342"/>
    </location>
</feature>
<feature type="compositionally biased region" description="Low complexity" evidence="2">
    <location>
        <begin position="637"/>
        <end position="650"/>
    </location>
</feature>
<feature type="region of interest" description="Disordered" evidence="2">
    <location>
        <begin position="745"/>
        <end position="793"/>
    </location>
</feature>
<dbReference type="PANTHER" id="PTHR23242">
    <property type="entry name" value="TRANSCRIPTION FACTOR HOXA13"/>
    <property type="match status" value="1"/>
</dbReference>
<feature type="region of interest" description="Disordered" evidence="2">
    <location>
        <begin position="621"/>
        <end position="702"/>
    </location>
</feature>
<dbReference type="EMBL" id="MU854359">
    <property type="protein sequence ID" value="KAK4041330.1"/>
    <property type="molecule type" value="Genomic_DNA"/>
</dbReference>
<evidence type="ECO:0000313" key="4">
    <source>
        <dbReference type="Proteomes" id="UP001303115"/>
    </source>
</evidence>
<sequence>MDDANGLTAKASRAANGINGAIKSPMNGHALGPKRAARPRGPGLLARAFSIAARLLTWYSILSILFRCPATLDACDDTSPRICKPYFQLKHAVEPHVAPYYDTYAAPYVDLARPHYHTVDQRVIAPSWGYAKQYGAPRVQQVQAIARAQWERSVQPQVDKYQGLARAQYDEKLAPHINRASAAFGPYYDIARTSSLQTYHELLVPAYQYVQPHLLDGYRATSAFTGSTVVPAFVWTWNKTYTFLDGTVGPQIRAVYVENVEPQLVKIGKRLGRYSTGKKSVPKPPPDSSTATTKTTSSFTKPAASVTAATSVSAEPKRTQVKERTEAERPETKERADSRPRSTMEPVLPPEIDENLEKEDPRRETREIVAADLKDWQERYAKAADEAAAEIDERVQEIAKKMIRRNARITGKALVEQLQSTAVSELVSLRRAIVEIVGTVNKGGATAEEGQEQIVKVVRRAGMAVKERGQAVRSWREQYETEMQAAVTQAAETHFAILENIRDLALQKIGMKWAWTDGITYKDWAKYHLLKSRFDEWKGDLQNHVISHPSLEAAQIEAANIEDEAMGVAASTAKELARMKQVASWKLAAGDETPEFDSTLMQQAAEAVEAARLSAASAAEAAVLGSREQETEEGTSEEQATSQATSQEQAPISESTAASETSDPSSEPAVEASLALEDSETSPTEAAHAEVPEPQVEAEAEPIAPEELSSVVEPTSEPTPADQPDVASSMLFETPVMAGNFTEPLDEDKAGPVELPVEDSETAESALPEEETAETALPEDSEIEDDASAPPTATVKPALFGAAAQSVPSRKPILDEDTLDDVSAAMESMRGDLKSAYTSAMARANDQYSQALSIVSAQIRGTPKPAHEQLLASVTAAYSKAMASASARLDDAIKMASDQLHGTTTKTGILPTTLPVPEVPVEWSQIESIAAERLQQGRAWAEEQYESAKIAIGLATPTPSTPAEHANKMLDNARHNYYAGVGVAHARYSEFLSAASSALSSMTATPTPTDLAGSASSAASAVSEGASSALSAAADSASSAASVASENVSAAAAAGYDTAAAAGDKVAETWDAIVTKISIQVYGAPTPTPWYSGVYDVVCERASSAGDGAASVTSAAGAYASAGSEEMARQYAAVSSIVSEALVGRELPFSESVISRLSAAYATGLPSAAGQAGEAVKSVGEKVASAASGAADAVKDTAASIKDEL</sequence>
<evidence type="ECO:0000313" key="3">
    <source>
        <dbReference type="EMBL" id="KAK4041330.1"/>
    </source>
</evidence>
<gene>
    <name evidence="3" type="ORF">C8A01DRAFT_14895</name>
</gene>
<keyword evidence="4" id="KW-1185">Reference proteome</keyword>
<reference evidence="4" key="1">
    <citation type="journal article" date="2023" name="Mol. Phylogenet. Evol.">
        <title>Genome-scale phylogeny and comparative genomics of the fungal order Sordariales.</title>
        <authorList>
            <person name="Hensen N."/>
            <person name="Bonometti L."/>
            <person name="Westerberg I."/>
            <person name="Brannstrom I.O."/>
            <person name="Guillou S."/>
            <person name="Cros-Aarteil S."/>
            <person name="Calhoun S."/>
            <person name="Haridas S."/>
            <person name="Kuo A."/>
            <person name="Mondo S."/>
            <person name="Pangilinan J."/>
            <person name="Riley R."/>
            <person name="LaButti K."/>
            <person name="Andreopoulos B."/>
            <person name="Lipzen A."/>
            <person name="Chen C."/>
            <person name="Yan M."/>
            <person name="Daum C."/>
            <person name="Ng V."/>
            <person name="Clum A."/>
            <person name="Steindorff A."/>
            <person name="Ohm R.A."/>
            <person name="Martin F."/>
            <person name="Silar P."/>
            <person name="Natvig D.O."/>
            <person name="Lalanne C."/>
            <person name="Gautier V."/>
            <person name="Ament-Velasquez S.L."/>
            <person name="Kruys A."/>
            <person name="Hutchinson M.I."/>
            <person name="Powell A.J."/>
            <person name="Barry K."/>
            <person name="Miller A.N."/>
            <person name="Grigoriev I.V."/>
            <person name="Debuchy R."/>
            <person name="Gladieux P."/>
            <person name="Hiltunen Thoren M."/>
            <person name="Johannesson H."/>
        </authorList>
    </citation>
    <scope>NUCLEOTIDE SEQUENCE [LARGE SCALE GENOMIC DNA]</scope>
    <source>
        <strain evidence="4">CBS 284.82</strain>
    </source>
</reference>
<organism evidence="3 4">
    <name type="scientific">Parachaetomium inaequale</name>
    <dbReference type="NCBI Taxonomy" id="2588326"/>
    <lineage>
        <taxon>Eukaryota</taxon>
        <taxon>Fungi</taxon>
        <taxon>Dikarya</taxon>
        <taxon>Ascomycota</taxon>
        <taxon>Pezizomycotina</taxon>
        <taxon>Sordariomycetes</taxon>
        <taxon>Sordariomycetidae</taxon>
        <taxon>Sordariales</taxon>
        <taxon>Chaetomiaceae</taxon>
        <taxon>Parachaetomium</taxon>
    </lineage>
</organism>
<proteinExistence type="predicted"/>
<feature type="region of interest" description="Disordered" evidence="2">
    <location>
        <begin position="274"/>
        <end position="364"/>
    </location>
</feature>
<evidence type="ECO:0000256" key="2">
    <source>
        <dbReference type="SAM" id="MobiDB-lite"/>
    </source>
</evidence>
<dbReference type="AlphaFoldDB" id="A0AAN6ST50"/>
<feature type="coiled-coil region" evidence="1">
    <location>
        <begin position="373"/>
        <end position="401"/>
    </location>
</feature>
<feature type="compositionally biased region" description="Polar residues" evidence="2">
    <location>
        <begin position="652"/>
        <end position="665"/>
    </location>
</feature>
<comment type="caution">
    <text evidence="3">The sequence shown here is derived from an EMBL/GenBank/DDBJ whole genome shotgun (WGS) entry which is preliminary data.</text>
</comment>
<protein>
    <submittedName>
        <fullName evidence="3">Uncharacterized protein</fullName>
    </submittedName>
</protein>
<evidence type="ECO:0000256" key="1">
    <source>
        <dbReference type="SAM" id="Coils"/>
    </source>
</evidence>
<name>A0AAN6ST50_9PEZI</name>
<feature type="compositionally biased region" description="Low complexity" evidence="2">
    <location>
        <begin position="692"/>
        <end position="702"/>
    </location>
</feature>
<dbReference type="PANTHER" id="PTHR23242:SF9">
    <property type="entry name" value="TRANSCRIPTION FACTOR HOXA13"/>
    <property type="match status" value="1"/>
</dbReference>
<keyword evidence="1" id="KW-0175">Coiled coil</keyword>
<accession>A0AAN6ST50</accession>